<dbReference type="InterPro" id="IPR051395">
    <property type="entry name" value="Cytochrome_c_Peroxidase/MauG"/>
</dbReference>
<dbReference type="PANTHER" id="PTHR30600:SF10">
    <property type="entry name" value="BLL6722 PROTEIN"/>
    <property type="match status" value="1"/>
</dbReference>
<dbReference type="Gene3D" id="1.10.760.10">
    <property type="entry name" value="Cytochrome c-like domain"/>
    <property type="match status" value="2"/>
</dbReference>
<dbReference type="InterPro" id="IPR026259">
    <property type="entry name" value="MauG/Cytc_peroxidase"/>
</dbReference>
<keyword evidence="5" id="KW-0574">Periplasm</keyword>
<organism evidence="11 12">
    <name type="scientific">Hymenobacter lucidus</name>
    <dbReference type="NCBI Taxonomy" id="2880930"/>
    <lineage>
        <taxon>Bacteria</taxon>
        <taxon>Pseudomonadati</taxon>
        <taxon>Bacteroidota</taxon>
        <taxon>Cytophagia</taxon>
        <taxon>Cytophagales</taxon>
        <taxon>Hymenobacteraceae</taxon>
        <taxon>Hymenobacter</taxon>
    </lineage>
</organism>
<dbReference type="GO" id="GO:0004601">
    <property type="term" value="F:peroxidase activity"/>
    <property type="evidence" value="ECO:0007669"/>
    <property type="project" value="UniProtKB-KW"/>
</dbReference>
<evidence type="ECO:0000256" key="6">
    <source>
        <dbReference type="ARBA" id="ARBA00023002"/>
    </source>
</evidence>
<keyword evidence="2 8" id="KW-0349">Heme</keyword>
<dbReference type="SUPFAM" id="SSF46626">
    <property type="entry name" value="Cytochrome c"/>
    <property type="match status" value="2"/>
</dbReference>
<dbReference type="PROSITE" id="PS51007">
    <property type="entry name" value="CYTC"/>
    <property type="match status" value="1"/>
</dbReference>
<evidence type="ECO:0000256" key="3">
    <source>
        <dbReference type="ARBA" id="ARBA00022723"/>
    </source>
</evidence>
<evidence type="ECO:0000256" key="5">
    <source>
        <dbReference type="ARBA" id="ARBA00022764"/>
    </source>
</evidence>
<evidence type="ECO:0000256" key="8">
    <source>
        <dbReference type="PROSITE-ProRule" id="PRU00433"/>
    </source>
</evidence>
<keyword evidence="3 8" id="KW-0479">Metal-binding</keyword>
<evidence type="ECO:0000259" key="10">
    <source>
        <dbReference type="PROSITE" id="PS51007"/>
    </source>
</evidence>
<dbReference type="RefSeq" id="WP_226174904.1">
    <property type="nucleotide sequence ID" value="NZ_JAJADR010000002.1"/>
</dbReference>
<evidence type="ECO:0000256" key="4">
    <source>
        <dbReference type="ARBA" id="ARBA00022729"/>
    </source>
</evidence>
<keyword evidence="6" id="KW-0560">Oxidoreductase</keyword>
<dbReference type="Proteomes" id="UP001165296">
    <property type="component" value="Unassembled WGS sequence"/>
</dbReference>
<gene>
    <name evidence="11" type="ORF">LGH74_09255</name>
</gene>
<comment type="caution">
    <text evidence="11">The sequence shown here is derived from an EMBL/GenBank/DDBJ whole genome shotgun (WGS) entry which is preliminary data.</text>
</comment>
<evidence type="ECO:0000256" key="7">
    <source>
        <dbReference type="ARBA" id="ARBA00023004"/>
    </source>
</evidence>
<dbReference type="PANTHER" id="PTHR30600">
    <property type="entry name" value="CYTOCHROME C PEROXIDASE-RELATED"/>
    <property type="match status" value="1"/>
</dbReference>
<dbReference type="EMBL" id="JAJADR010000002">
    <property type="protein sequence ID" value="MCB2408163.1"/>
    <property type="molecule type" value="Genomic_DNA"/>
</dbReference>
<dbReference type="InterPro" id="IPR004852">
    <property type="entry name" value="Di-haem_cyt_c_peroxidsae"/>
</dbReference>
<comment type="subcellular location">
    <subcellularLocation>
        <location evidence="1">Periplasm</location>
    </subcellularLocation>
</comment>
<feature type="chain" id="PRO_5046387099" evidence="9">
    <location>
        <begin position="26"/>
        <end position="351"/>
    </location>
</feature>
<feature type="domain" description="Cytochrome c" evidence="10">
    <location>
        <begin position="211"/>
        <end position="337"/>
    </location>
</feature>
<protein>
    <submittedName>
        <fullName evidence="11">Cytochrome-c peroxidase</fullName>
    </submittedName>
</protein>
<sequence>MKRTHIVLLATGLAALLVAGCQPEAEVTPEAVIPGSVLPANFPAPVYGFDQNPPTQLGFELGRTLFYDPRLSRDGTISCGSCHQQSAAFSHDGHTVSHGIDGLLGTRNSPALHNLRWQKSFLWDGGANHIETMPAAPITNPVEMGETLENVVRKLNADATYQQRFAQVFGSQPIDSYQLLKALAQFTAALTSSNSRYDHYVRHESGGTLSAQELRGEAIVAQKCVACHATDLFTDNSFRNNGLNQAFPADSGRAHITQRATDRGKFKVPTLHNIARTAPYMHDGRFQTLEQVLDHYDHGVMASPTLDPLLRQPDGRLGIPLNAQQKTDLLAFLHTLTDEQFLTDKRLAERR</sequence>
<name>A0ABS8AQ70_9BACT</name>
<dbReference type="PROSITE" id="PS51257">
    <property type="entry name" value="PROKAR_LIPOPROTEIN"/>
    <property type="match status" value="1"/>
</dbReference>
<keyword evidence="11" id="KW-0575">Peroxidase</keyword>
<keyword evidence="4 9" id="KW-0732">Signal</keyword>
<accession>A0ABS8AQ70</accession>
<dbReference type="InterPro" id="IPR036909">
    <property type="entry name" value="Cyt_c-like_dom_sf"/>
</dbReference>
<proteinExistence type="predicted"/>
<evidence type="ECO:0000313" key="12">
    <source>
        <dbReference type="Proteomes" id="UP001165296"/>
    </source>
</evidence>
<reference evidence="11" key="1">
    <citation type="submission" date="2021-10" db="EMBL/GenBank/DDBJ databases">
        <authorList>
            <person name="Dean J.D."/>
            <person name="Kim M.K."/>
            <person name="Newey C.N."/>
            <person name="Stoker T.S."/>
            <person name="Thompson D.W."/>
            <person name="Grose J.H."/>
        </authorList>
    </citation>
    <scope>NUCLEOTIDE SEQUENCE</scope>
    <source>
        <strain evidence="11">BT178</strain>
    </source>
</reference>
<dbReference type="InterPro" id="IPR009056">
    <property type="entry name" value="Cyt_c-like_dom"/>
</dbReference>
<evidence type="ECO:0000256" key="2">
    <source>
        <dbReference type="ARBA" id="ARBA00022617"/>
    </source>
</evidence>
<evidence type="ECO:0000256" key="1">
    <source>
        <dbReference type="ARBA" id="ARBA00004418"/>
    </source>
</evidence>
<evidence type="ECO:0000313" key="11">
    <source>
        <dbReference type="EMBL" id="MCB2408163.1"/>
    </source>
</evidence>
<feature type="signal peptide" evidence="9">
    <location>
        <begin position="1"/>
        <end position="25"/>
    </location>
</feature>
<dbReference type="PIRSF" id="PIRSF000294">
    <property type="entry name" value="Cytochrome-c_peroxidase"/>
    <property type="match status" value="1"/>
</dbReference>
<evidence type="ECO:0000256" key="9">
    <source>
        <dbReference type="SAM" id="SignalP"/>
    </source>
</evidence>
<dbReference type="Pfam" id="PF03150">
    <property type="entry name" value="CCP_MauG"/>
    <property type="match status" value="1"/>
</dbReference>
<keyword evidence="12" id="KW-1185">Reference proteome</keyword>
<keyword evidence="7 8" id="KW-0408">Iron</keyword>